<dbReference type="Pfam" id="PF10651">
    <property type="entry name" value="BppU_N"/>
    <property type="match status" value="1"/>
</dbReference>
<dbReference type="InterPro" id="IPR018913">
    <property type="entry name" value="BppU_N"/>
</dbReference>
<evidence type="ECO:0000313" key="4">
    <source>
        <dbReference type="Proteomes" id="UP000019249"/>
    </source>
</evidence>
<name>A0ABP3B0T3_9LIST</name>
<accession>A0ABP3B0T3</accession>
<reference evidence="3 4" key="1">
    <citation type="journal article" date="2014" name="Int. J. Syst. Evol. Microbiol.">
        <title>Listeria floridensis sp. nov., Listeria aquatica sp. nov., Listeria cornellensis sp. nov., Listeria riparia sp. nov. and Listeria grandensis sp. nov., from agricultural and natural environments.</title>
        <authorList>
            <person name="den Bakker H.C."/>
            <person name="Warchocki S."/>
            <person name="Wright E.M."/>
            <person name="Allred A.F."/>
            <person name="Ahlstrom C."/>
            <person name="Manuel C.S."/>
            <person name="Stasiewicz M.J."/>
            <person name="Burrell A."/>
            <person name="Roof S."/>
            <person name="Strawn L."/>
            <person name="Fortes E.D."/>
            <person name="Nightingale K.K."/>
            <person name="Kephart D."/>
            <person name="Wiedmann M."/>
        </authorList>
    </citation>
    <scope>NUCLEOTIDE SEQUENCE [LARGE SCALE GENOMIC DNA]</scope>
    <source>
        <strain evidence="3 4">FSL S10-1187</strain>
    </source>
</reference>
<sequence length="543" mass="59868">MDNLNEVYKNAKQTLEVSAQNRTTIDLKATFSTYDKDTARLIFDIQDTESIPFPLSDLKATIYFKAENLKYQAAAEVDKENSRIIYILPEEVIHTIGVISAELYLDYTRGQALSVHKFHFRVDKALIDEDLEIISTVYIHELEDIKIEYLDEFESLSNELNKKVLQLQTDTSDLKNKLRTLEEQLAASNVLKKSGDVATGNIDNYSTEAFSSSYGTVRHYVGALSTGTVVRLYFSRTLEWKDYIEYTVGGEPVYNSEFGLEKITSNYLMGYAPADYKNTKSVIDGVEKVATGTIKATKAVEIGRNGSTAIVKMNGSDVLNDAVVSLQDNDLNNVILFMRNNYVSGSAKNAPVILGNNTAGSAFALPRSSNSIIQMYVQYQGRLFIRYLYGNPLAPTISTNTDTNGWMEFSSYKMSTDLGTKIDTLSNDLAPVKVNLTPKNGFVATETLSATYTKIGKRYLVSISGIVGQGTGSGTGVCATVPEFLKPDTTWNKMFPAAQQSTNAGNQANIYMQPSGDINIVAVGTASVNTGLDNIMYFTKEVS</sequence>
<dbReference type="Proteomes" id="UP000019249">
    <property type="component" value="Unassembled WGS sequence"/>
</dbReference>
<keyword evidence="1" id="KW-0175">Coiled coil</keyword>
<evidence type="ECO:0000259" key="2">
    <source>
        <dbReference type="Pfam" id="PF10651"/>
    </source>
</evidence>
<dbReference type="EMBL" id="AODF01000003">
    <property type="protein sequence ID" value="EUJ33514.1"/>
    <property type="molecule type" value="Genomic_DNA"/>
</dbReference>
<evidence type="ECO:0000256" key="1">
    <source>
        <dbReference type="SAM" id="Coils"/>
    </source>
</evidence>
<keyword evidence="4" id="KW-1185">Reference proteome</keyword>
<dbReference type="Gene3D" id="2.60.40.3350">
    <property type="match status" value="1"/>
</dbReference>
<proteinExistence type="predicted"/>
<organism evidence="3 4">
    <name type="scientific">Listeria floridensis FSL S10-1187</name>
    <dbReference type="NCBI Taxonomy" id="1265817"/>
    <lineage>
        <taxon>Bacteria</taxon>
        <taxon>Bacillati</taxon>
        <taxon>Bacillota</taxon>
        <taxon>Bacilli</taxon>
        <taxon>Bacillales</taxon>
        <taxon>Listeriaceae</taxon>
        <taxon>Listeria</taxon>
    </lineage>
</organism>
<feature type="domain" description="BppU N-terminal" evidence="2">
    <location>
        <begin position="11"/>
        <end position="147"/>
    </location>
</feature>
<feature type="coiled-coil region" evidence="1">
    <location>
        <begin position="139"/>
        <end position="184"/>
    </location>
</feature>
<comment type="caution">
    <text evidence="3">The sequence shown here is derived from an EMBL/GenBank/DDBJ whole genome shotgun (WGS) entry which is preliminary data.</text>
</comment>
<dbReference type="CDD" id="cd19958">
    <property type="entry name" value="pyocin_knob"/>
    <property type="match status" value="1"/>
</dbReference>
<gene>
    <name evidence="3" type="ORF">MFLO_02388</name>
</gene>
<dbReference type="RefSeq" id="WP_036096065.1">
    <property type="nucleotide sequence ID" value="NZ_AODF01000003.1"/>
</dbReference>
<evidence type="ECO:0000313" key="3">
    <source>
        <dbReference type="EMBL" id="EUJ33514.1"/>
    </source>
</evidence>
<protein>
    <recommendedName>
        <fullName evidence="2">BppU N-terminal domain-containing protein</fullName>
    </recommendedName>
</protein>